<sequence length="982" mass="107689">MKKLLQNKLLLKLAKIFFIVMGSLLMVFIAVLQAGVTFAPVINDFFGVIPWKQVHDENSTENTEYFPTDYDTVEEVSDYADEAALDIAREGIVLLRNEDEALPLAQGARKVTLFGQGAVSLNYATSGSSATDTGSYDNFKTVLESRGFTVNSSLWDRMNSTGFRTYLRTFNEVKGAPWSYYAESEGTFANYGDAAIVVFARNSGEGSDVPVAGSDGEDGSYLSLTANERSVLENLTDLKEEGVFEKIVVIVNSAVMLQLDFLTENAQIDVDAALWVGNLGRVGAYAVADVLSGEVNPSGKLSDTYLKDNFSSPAMATWSKEVGFAEKYGAANGVDISTLASYGAQYYAVYTEGIYVGYRYYETRYEDYVMGSGNAGQYSYSADVAYPFGHGLSYTTFGYSDYTVTEEEDGYEVSLTVTNTGEVAGKEVVQIYLQKAYDPADGVEKASAELVGFAKTRLLGKGEADTVNIFVDKEQFKSYDSEVNKTYILSAGDYYLAAGRNSHDAVNNILAAKGYSPESTDGRMDAEGNADLAVLALAQGKTDTQTYSLSSETNKPITNQLDFMDVNKYANRGSNSVTYLSRSDWQGTFPKGRVQLVVSGSEMLYDLSTNKPIDNTGATAPKYGAQNGLTLVMLRNGEDRIESGEIIEYEDSIWDALLDQMTFEEQAQLVTQCAYNTPVIESITKPGTKEHDSPTTFVRSLTGASFPSEGIWASSFNTELIKKVGDALAEDVRLAGYNGIYAPGINIHRTPFGGRTHEYFSEDPFLTATACVAEVEALQAKGVIPTLKHYAFNNEETQRAGIGIWMNEQEAREIMLLPFEYAMRPSKGNAHAIMTSFNRAGCIWTSASPELMINISRDEWDFDGYSITDMADSFGGTFMLFGDGIMNGTDCFLSSSGSSLNEYRDDPAFQQRMREASHRILYVVGNYSSAMNGFASSDRAVEIMPWWQVLLIVFVVLFAVLTVVSAVYWAASKLFGKLSKNN</sequence>
<evidence type="ECO:0000259" key="4">
    <source>
        <dbReference type="SMART" id="SM01217"/>
    </source>
</evidence>
<evidence type="ECO:0000256" key="1">
    <source>
        <dbReference type="ARBA" id="ARBA00005336"/>
    </source>
</evidence>
<dbReference type="InterPro" id="IPR036962">
    <property type="entry name" value="Glyco_hydro_3_N_sf"/>
</dbReference>
<organism evidence="5 6">
    <name type="scientific">Candidatus Coproplasma excrementigallinarum</name>
    <dbReference type="NCBI Taxonomy" id="2840747"/>
    <lineage>
        <taxon>Bacteria</taxon>
        <taxon>Bacillati</taxon>
        <taxon>Bacillota</taxon>
        <taxon>Clostridia</taxon>
        <taxon>Eubacteriales</taxon>
        <taxon>Candidatus Coproplasma</taxon>
    </lineage>
</organism>
<dbReference type="EMBL" id="DVNE01000015">
    <property type="protein sequence ID" value="HIU61343.1"/>
    <property type="molecule type" value="Genomic_DNA"/>
</dbReference>
<proteinExistence type="inferred from homology"/>
<accession>A0A9D1SIX5</accession>
<reference evidence="5" key="2">
    <citation type="journal article" date="2021" name="PeerJ">
        <title>Extensive microbial diversity within the chicken gut microbiome revealed by metagenomics and culture.</title>
        <authorList>
            <person name="Gilroy R."/>
            <person name="Ravi A."/>
            <person name="Getino M."/>
            <person name="Pursley I."/>
            <person name="Horton D.L."/>
            <person name="Alikhan N.F."/>
            <person name="Baker D."/>
            <person name="Gharbi K."/>
            <person name="Hall N."/>
            <person name="Watson M."/>
            <person name="Adriaenssens E.M."/>
            <person name="Foster-Nyarko E."/>
            <person name="Jarju S."/>
            <person name="Secka A."/>
            <person name="Antonio M."/>
            <person name="Oren A."/>
            <person name="Chaudhuri R.R."/>
            <person name="La Ragione R."/>
            <person name="Hildebrand F."/>
            <person name="Pallen M.J."/>
        </authorList>
    </citation>
    <scope>NUCLEOTIDE SEQUENCE</scope>
    <source>
        <strain evidence="5">CHK195-12923</strain>
    </source>
</reference>
<keyword evidence="3" id="KW-0472">Membrane</keyword>
<feature type="transmembrane region" description="Helical" evidence="3">
    <location>
        <begin position="12"/>
        <end position="32"/>
    </location>
</feature>
<dbReference type="Gene3D" id="2.60.40.10">
    <property type="entry name" value="Immunoglobulins"/>
    <property type="match status" value="1"/>
</dbReference>
<dbReference type="InterPro" id="IPR013783">
    <property type="entry name" value="Ig-like_fold"/>
</dbReference>
<comment type="similarity">
    <text evidence="1">Belongs to the glycosyl hydrolase 3 family.</text>
</comment>
<dbReference type="InterPro" id="IPR002772">
    <property type="entry name" value="Glyco_hydro_3_C"/>
</dbReference>
<dbReference type="PANTHER" id="PTHR42715:SF10">
    <property type="entry name" value="BETA-GLUCOSIDASE"/>
    <property type="match status" value="1"/>
</dbReference>
<keyword evidence="2 5" id="KW-0378">Hydrolase</keyword>
<dbReference type="InterPro" id="IPR001764">
    <property type="entry name" value="Glyco_hydro_3_N"/>
</dbReference>
<evidence type="ECO:0000313" key="6">
    <source>
        <dbReference type="Proteomes" id="UP000824110"/>
    </source>
</evidence>
<dbReference type="InterPro" id="IPR026891">
    <property type="entry name" value="Fn3-like"/>
</dbReference>
<dbReference type="InterPro" id="IPR017853">
    <property type="entry name" value="GH"/>
</dbReference>
<comment type="caution">
    <text evidence="5">The sequence shown here is derived from an EMBL/GenBank/DDBJ whole genome shotgun (WGS) entry which is preliminary data.</text>
</comment>
<feature type="transmembrane region" description="Helical" evidence="3">
    <location>
        <begin position="946"/>
        <end position="971"/>
    </location>
</feature>
<keyword evidence="3" id="KW-0812">Transmembrane</keyword>
<reference evidence="5" key="1">
    <citation type="submission" date="2020-10" db="EMBL/GenBank/DDBJ databases">
        <authorList>
            <person name="Gilroy R."/>
        </authorList>
    </citation>
    <scope>NUCLEOTIDE SEQUENCE</scope>
    <source>
        <strain evidence="5">CHK195-12923</strain>
    </source>
</reference>
<dbReference type="Gene3D" id="3.20.20.300">
    <property type="entry name" value="Glycoside hydrolase, family 3, N-terminal domain"/>
    <property type="match status" value="1"/>
</dbReference>
<dbReference type="PANTHER" id="PTHR42715">
    <property type="entry name" value="BETA-GLUCOSIDASE"/>
    <property type="match status" value="1"/>
</dbReference>
<dbReference type="Pfam" id="PF01915">
    <property type="entry name" value="Glyco_hydro_3_C"/>
    <property type="match status" value="1"/>
</dbReference>
<name>A0A9D1SIX5_9FIRM</name>
<dbReference type="InterPro" id="IPR036881">
    <property type="entry name" value="Glyco_hydro_3_C_sf"/>
</dbReference>
<gene>
    <name evidence="5" type="ORF">IAB69_01665</name>
</gene>
<dbReference type="PRINTS" id="PR00133">
    <property type="entry name" value="GLHYDRLASE3"/>
</dbReference>
<evidence type="ECO:0000256" key="2">
    <source>
        <dbReference type="ARBA" id="ARBA00022801"/>
    </source>
</evidence>
<evidence type="ECO:0000313" key="5">
    <source>
        <dbReference type="EMBL" id="HIU61343.1"/>
    </source>
</evidence>
<dbReference type="Pfam" id="PF14310">
    <property type="entry name" value="Fn3-like"/>
    <property type="match status" value="1"/>
</dbReference>
<feature type="domain" description="Fibronectin type III-like" evidence="4">
    <location>
        <begin position="427"/>
        <end position="502"/>
    </location>
</feature>
<dbReference type="GO" id="GO:0005975">
    <property type="term" value="P:carbohydrate metabolic process"/>
    <property type="evidence" value="ECO:0007669"/>
    <property type="project" value="InterPro"/>
</dbReference>
<dbReference type="SUPFAM" id="SSF52279">
    <property type="entry name" value="Beta-D-glucan exohydrolase, C-terminal domain"/>
    <property type="match status" value="1"/>
</dbReference>
<dbReference type="SUPFAM" id="SSF51445">
    <property type="entry name" value="(Trans)glycosidases"/>
    <property type="match status" value="1"/>
</dbReference>
<dbReference type="Gene3D" id="3.40.50.1700">
    <property type="entry name" value="Glycoside hydrolase family 3 C-terminal domain"/>
    <property type="match status" value="1"/>
</dbReference>
<keyword evidence="3" id="KW-1133">Transmembrane helix</keyword>
<dbReference type="InterPro" id="IPR050288">
    <property type="entry name" value="Cellulose_deg_GH3"/>
</dbReference>
<dbReference type="GO" id="GO:0004553">
    <property type="term" value="F:hydrolase activity, hydrolyzing O-glycosyl compounds"/>
    <property type="evidence" value="ECO:0007669"/>
    <property type="project" value="InterPro"/>
</dbReference>
<protein>
    <submittedName>
        <fullName evidence="5">Glycoside hydrolase family 3 C-terminal domain-containing protein</fullName>
    </submittedName>
</protein>
<dbReference type="Pfam" id="PF00933">
    <property type="entry name" value="Glyco_hydro_3"/>
    <property type="match status" value="1"/>
</dbReference>
<evidence type="ECO:0000256" key="3">
    <source>
        <dbReference type="SAM" id="Phobius"/>
    </source>
</evidence>
<dbReference type="Proteomes" id="UP000824110">
    <property type="component" value="Unassembled WGS sequence"/>
</dbReference>
<dbReference type="SMART" id="SM01217">
    <property type="entry name" value="Fn3_like"/>
    <property type="match status" value="1"/>
</dbReference>
<dbReference type="AlphaFoldDB" id="A0A9D1SIX5"/>